<gene>
    <name evidence="1" type="ORF">CWI75_17310</name>
</gene>
<evidence type="ECO:0008006" key="3">
    <source>
        <dbReference type="Google" id="ProtNLM"/>
    </source>
</evidence>
<protein>
    <recommendedName>
        <fullName evidence="3">Nucleotidyltransferase family protein</fullName>
    </recommendedName>
</protein>
<evidence type="ECO:0000313" key="2">
    <source>
        <dbReference type="Proteomes" id="UP000234845"/>
    </source>
</evidence>
<dbReference type="AlphaFoldDB" id="A0A2N5XYH2"/>
<dbReference type="Pfam" id="PF14907">
    <property type="entry name" value="NTP_transf_5"/>
    <property type="match status" value="1"/>
</dbReference>
<reference evidence="2" key="1">
    <citation type="submission" date="2017-11" db="EMBL/GenBank/DDBJ databases">
        <title>The draft genome sequence of Chromatocurvus sp. F02.</title>
        <authorList>
            <person name="Du Z.-J."/>
            <person name="Chang Y.-Q."/>
        </authorList>
    </citation>
    <scope>NUCLEOTIDE SEQUENCE [LARGE SCALE GENOMIC DNA]</scope>
    <source>
        <strain evidence="2">F02</strain>
    </source>
</reference>
<dbReference type="EMBL" id="PKLZ01000016">
    <property type="protein sequence ID" value="PLW81191.1"/>
    <property type="molecule type" value="Genomic_DNA"/>
</dbReference>
<proteinExistence type="predicted"/>
<dbReference type="OrthoDB" id="5497963at2"/>
<accession>A0A2N5XYH2</accession>
<dbReference type="RefSeq" id="WP_101522782.1">
    <property type="nucleotide sequence ID" value="NZ_PKLZ01000016.1"/>
</dbReference>
<organism evidence="1 2">
    <name type="scientific">Kineobactrum sediminis</name>
    <dbReference type="NCBI Taxonomy" id="1905677"/>
    <lineage>
        <taxon>Bacteria</taxon>
        <taxon>Pseudomonadati</taxon>
        <taxon>Pseudomonadota</taxon>
        <taxon>Gammaproteobacteria</taxon>
        <taxon>Cellvibrionales</taxon>
        <taxon>Halieaceae</taxon>
        <taxon>Kineobactrum</taxon>
    </lineage>
</organism>
<evidence type="ECO:0000313" key="1">
    <source>
        <dbReference type="EMBL" id="PLW81191.1"/>
    </source>
</evidence>
<name>A0A2N5XYH2_9GAMM</name>
<sequence length="376" mass="42832">MSVPASQLIDALLEPERVAGFGLGDWEQVIAQARVSLLMVRLATVLEEAGVLDSVPPGPRKHLESIMYLRDCQRRAVRWEVDHLALALKQVEIPLVLLKGAAYEAAALPPGRCRLFSDFDLLVSRDQLQTAEIALMRHGWASAYHDAYDQRYYRTWMHELPPMRHIRRHSIVDVHHNLIPDSARLRPDPEKLLASSVACPGHDNVRVLAGPDMILHSAVHLFHDGEFDHGLRDLFDLRDLVTHFMTGPEAWEQLVQRGYELNLARPLHYSLRYLQQVLNLEVPQASISQLRPAAPGILATKTLDRVFLRGLLPDHATCRDQWTGLSRFFLYVRGHSLRMPLHLLLPHLFRKGMKSMNLLPEPMVTPKMDPLGNRQI</sequence>
<dbReference type="InterPro" id="IPR039498">
    <property type="entry name" value="NTP_transf_5"/>
</dbReference>
<keyword evidence="2" id="KW-1185">Reference proteome</keyword>
<comment type="caution">
    <text evidence="1">The sequence shown here is derived from an EMBL/GenBank/DDBJ whole genome shotgun (WGS) entry which is preliminary data.</text>
</comment>
<dbReference type="Proteomes" id="UP000234845">
    <property type="component" value="Unassembled WGS sequence"/>
</dbReference>